<gene>
    <name evidence="2" type="ORF">ACAOBT_LOCUS8144</name>
</gene>
<protein>
    <submittedName>
        <fullName evidence="2">Uncharacterized protein</fullName>
    </submittedName>
</protein>
<feature type="region of interest" description="Disordered" evidence="1">
    <location>
        <begin position="373"/>
        <end position="400"/>
    </location>
</feature>
<accession>A0A9P0KCZ3</accession>
<comment type="caution">
    <text evidence="2">The sequence shown here is derived from an EMBL/GenBank/DDBJ whole genome shotgun (WGS) entry which is preliminary data.</text>
</comment>
<evidence type="ECO:0000313" key="2">
    <source>
        <dbReference type="EMBL" id="CAH1968932.1"/>
    </source>
</evidence>
<dbReference type="AlphaFoldDB" id="A0A9P0KCZ3"/>
<sequence length="529" mass="60390">MVVNCLIHAMFPYGEAKPEKDDVEISAMAEKIRETNQKMMKLYTQLATQNTMTAKRHDTAPAVKETSDDYASTQGHFGWTTIKDKNIPYLIRSGGRRYVCKRMLVKLQVFTPYMHIFTDEVYSCPSFKTVTVTKAEAELLNEINTKHCDKYYGSVEFGNEDLLILLEDLNELKKFLEFCYSRLIKKDKTKQPCGFIKVSSQNCVPYIRIGATTYVPLFYFEGDCVYLEERAVNLEGWNLAYLKLACKLQGIRKELYDKPCLQVVELELVKQFFAPGTSFEEFWLYDNNTDQLVKKQFTVLNTLPPTSTVQNRQNIQPDQQRNIPVSTAPVYQYVYPKQYFNNVNANAQPTSATSRIPVNAQMAYHNAYANPYRETGSRNIRPNPYPVTTTNSSRPKTTAPVYIPPANNITINRNPPNVPILPYQTATAYGVYPSCVNSRPLDYCINLQPSSMNPLGATVEELASRFFEISLDILLNALGALGVPVMPVNAQQQQILNCYNIQQSKGLVDVNYIKEHYTRLTYMTNSKRK</sequence>
<reference evidence="2" key="1">
    <citation type="submission" date="2022-03" db="EMBL/GenBank/DDBJ databases">
        <authorList>
            <person name="Sayadi A."/>
        </authorList>
    </citation>
    <scope>NUCLEOTIDE SEQUENCE</scope>
</reference>
<dbReference type="Proteomes" id="UP001152888">
    <property type="component" value="Unassembled WGS sequence"/>
</dbReference>
<name>A0A9P0KCZ3_ACAOB</name>
<organism evidence="2 3">
    <name type="scientific">Acanthoscelides obtectus</name>
    <name type="common">Bean weevil</name>
    <name type="synonym">Bruchus obtectus</name>
    <dbReference type="NCBI Taxonomy" id="200917"/>
    <lineage>
        <taxon>Eukaryota</taxon>
        <taxon>Metazoa</taxon>
        <taxon>Ecdysozoa</taxon>
        <taxon>Arthropoda</taxon>
        <taxon>Hexapoda</taxon>
        <taxon>Insecta</taxon>
        <taxon>Pterygota</taxon>
        <taxon>Neoptera</taxon>
        <taxon>Endopterygota</taxon>
        <taxon>Coleoptera</taxon>
        <taxon>Polyphaga</taxon>
        <taxon>Cucujiformia</taxon>
        <taxon>Chrysomeloidea</taxon>
        <taxon>Chrysomelidae</taxon>
        <taxon>Bruchinae</taxon>
        <taxon>Bruchini</taxon>
        <taxon>Acanthoscelides</taxon>
    </lineage>
</organism>
<keyword evidence="3" id="KW-1185">Reference proteome</keyword>
<feature type="compositionally biased region" description="Polar residues" evidence="1">
    <location>
        <begin position="386"/>
        <end position="396"/>
    </location>
</feature>
<proteinExistence type="predicted"/>
<dbReference type="EMBL" id="CAKOFQ010006758">
    <property type="protein sequence ID" value="CAH1968932.1"/>
    <property type="molecule type" value="Genomic_DNA"/>
</dbReference>
<evidence type="ECO:0000256" key="1">
    <source>
        <dbReference type="SAM" id="MobiDB-lite"/>
    </source>
</evidence>
<dbReference type="OrthoDB" id="6497308at2759"/>
<evidence type="ECO:0000313" key="3">
    <source>
        <dbReference type="Proteomes" id="UP001152888"/>
    </source>
</evidence>